<keyword evidence="11 13" id="KW-0012">Acyltransferase</keyword>
<dbReference type="AlphaFoldDB" id="A0AAE5CC19"/>
<evidence type="ECO:0000256" key="1">
    <source>
        <dbReference type="ARBA" id="ARBA00005194"/>
    </source>
</evidence>
<evidence type="ECO:0000313" key="16">
    <source>
        <dbReference type="EMBL" id="NIR75228.1"/>
    </source>
</evidence>
<comment type="subunit">
    <text evidence="13">Homodimer.</text>
</comment>
<name>A0AAE5CC19_9BACT</name>
<feature type="domain" description="Beta-ketoacyl-[acyl-carrier-protein] synthase III N-terminal" evidence="15">
    <location>
        <begin position="97"/>
        <end position="176"/>
    </location>
</feature>
<dbReference type="Gene3D" id="3.40.47.10">
    <property type="match status" value="1"/>
</dbReference>
<evidence type="ECO:0000313" key="17">
    <source>
        <dbReference type="Proteomes" id="UP000702544"/>
    </source>
</evidence>
<evidence type="ECO:0000259" key="14">
    <source>
        <dbReference type="Pfam" id="PF08541"/>
    </source>
</evidence>
<keyword evidence="9 13" id="KW-0275">Fatty acid biosynthesis</keyword>
<evidence type="ECO:0000256" key="13">
    <source>
        <dbReference type="HAMAP-Rule" id="MF_01815"/>
    </source>
</evidence>
<dbReference type="GO" id="GO:0005737">
    <property type="term" value="C:cytoplasm"/>
    <property type="evidence" value="ECO:0007669"/>
    <property type="project" value="UniProtKB-SubCell"/>
</dbReference>
<gene>
    <name evidence="13" type="primary">fabH</name>
    <name evidence="16" type="ORF">GWO12_08965</name>
</gene>
<dbReference type="FunFam" id="3.40.47.10:FF:000004">
    <property type="entry name" value="3-oxoacyl-[acyl-carrier-protein] synthase 3"/>
    <property type="match status" value="1"/>
</dbReference>
<dbReference type="Proteomes" id="UP000702544">
    <property type="component" value="Unassembled WGS sequence"/>
</dbReference>
<dbReference type="InterPro" id="IPR013747">
    <property type="entry name" value="ACP_syn_III_C"/>
</dbReference>
<comment type="caution">
    <text evidence="16">The sequence shown here is derived from an EMBL/GenBank/DDBJ whole genome shotgun (WGS) entry which is preliminary data.</text>
</comment>
<dbReference type="HAMAP" id="MF_01815">
    <property type="entry name" value="FabH"/>
    <property type="match status" value="1"/>
</dbReference>
<accession>A0AAE5CC19</accession>
<dbReference type="NCBIfam" id="NF006829">
    <property type="entry name" value="PRK09352.1"/>
    <property type="match status" value="1"/>
</dbReference>
<keyword evidence="10 13" id="KW-0511">Multifunctional enzyme</keyword>
<dbReference type="GO" id="GO:0006633">
    <property type="term" value="P:fatty acid biosynthetic process"/>
    <property type="evidence" value="ECO:0007669"/>
    <property type="project" value="UniProtKB-UniRule"/>
</dbReference>
<evidence type="ECO:0000259" key="15">
    <source>
        <dbReference type="Pfam" id="PF08545"/>
    </source>
</evidence>
<evidence type="ECO:0000256" key="6">
    <source>
        <dbReference type="ARBA" id="ARBA00022679"/>
    </source>
</evidence>
<reference evidence="16 17" key="1">
    <citation type="submission" date="2020-01" db="EMBL/GenBank/DDBJ databases">
        <title>Genomes assembled from Gulf of Kutch pelagic sediment metagenomes.</title>
        <authorList>
            <person name="Chandrashekar M."/>
            <person name="Mahajan M.S."/>
            <person name="Dave K.J."/>
            <person name="Vatsa P."/>
            <person name="Nathani N.M."/>
        </authorList>
    </citation>
    <scope>NUCLEOTIDE SEQUENCE [LARGE SCALE GENOMIC DNA]</scope>
    <source>
        <strain evidence="16">KS3-K002</strain>
    </source>
</reference>
<comment type="subcellular location">
    <subcellularLocation>
        <location evidence="13">Cytoplasm</location>
    </subcellularLocation>
</comment>
<comment type="catalytic activity">
    <reaction evidence="12">
        <text>malonyl-[ACP] + acetyl-CoA + H(+) = 3-oxobutanoyl-[ACP] + CO2 + CoA</text>
        <dbReference type="Rhea" id="RHEA:12080"/>
        <dbReference type="Rhea" id="RHEA-COMP:9623"/>
        <dbReference type="Rhea" id="RHEA-COMP:9625"/>
        <dbReference type="ChEBI" id="CHEBI:15378"/>
        <dbReference type="ChEBI" id="CHEBI:16526"/>
        <dbReference type="ChEBI" id="CHEBI:57287"/>
        <dbReference type="ChEBI" id="CHEBI:57288"/>
        <dbReference type="ChEBI" id="CHEBI:78449"/>
        <dbReference type="ChEBI" id="CHEBI:78450"/>
        <dbReference type="EC" id="2.3.1.180"/>
    </reaction>
    <physiologicalReaction direction="left-to-right" evidence="12">
        <dbReference type="Rhea" id="RHEA:12081"/>
    </physiologicalReaction>
</comment>
<feature type="active site" evidence="13">
    <location>
        <position position="275"/>
    </location>
</feature>
<evidence type="ECO:0000256" key="3">
    <source>
        <dbReference type="ARBA" id="ARBA00012333"/>
    </source>
</evidence>
<keyword evidence="5 13" id="KW-0444">Lipid biosynthesis</keyword>
<proteinExistence type="inferred from homology"/>
<evidence type="ECO:0000256" key="4">
    <source>
        <dbReference type="ARBA" id="ARBA00022490"/>
    </source>
</evidence>
<keyword evidence="4 13" id="KW-0963">Cytoplasm</keyword>
<keyword evidence="6 13" id="KW-0808">Transferase</keyword>
<evidence type="ECO:0000256" key="8">
    <source>
        <dbReference type="ARBA" id="ARBA00023098"/>
    </source>
</evidence>
<organism evidence="16 17">
    <name type="scientific">Candidatus Kutchimonas denitrificans</name>
    <dbReference type="NCBI Taxonomy" id="3056748"/>
    <lineage>
        <taxon>Bacteria</taxon>
        <taxon>Pseudomonadati</taxon>
        <taxon>Gemmatimonadota</taxon>
        <taxon>Gemmatimonadia</taxon>
        <taxon>Candidatus Palauibacterales</taxon>
        <taxon>Candidatus Palauibacteraceae</taxon>
        <taxon>Candidatus Kutchimonas</taxon>
    </lineage>
</organism>
<keyword evidence="8 13" id="KW-0443">Lipid metabolism</keyword>
<dbReference type="NCBIfam" id="TIGR00747">
    <property type="entry name" value="fabH"/>
    <property type="match status" value="1"/>
</dbReference>
<dbReference type="PANTHER" id="PTHR34069">
    <property type="entry name" value="3-OXOACYL-[ACYL-CARRIER-PROTEIN] SYNTHASE 3"/>
    <property type="match status" value="1"/>
</dbReference>
<evidence type="ECO:0000256" key="11">
    <source>
        <dbReference type="ARBA" id="ARBA00023315"/>
    </source>
</evidence>
<dbReference type="GO" id="GO:0004315">
    <property type="term" value="F:3-oxoacyl-[acyl-carrier-protein] synthase activity"/>
    <property type="evidence" value="ECO:0007669"/>
    <property type="project" value="InterPro"/>
</dbReference>
<evidence type="ECO:0000256" key="10">
    <source>
        <dbReference type="ARBA" id="ARBA00023268"/>
    </source>
</evidence>
<evidence type="ECO:0000256" key="9">
    <source>
        <dbReference type="ARBA" id="ARBA00023160"/>
    </source>
</evidence>
<dbReference type="InterPro" id="IPR016039">
    <property type="entry name" value="Thiolase-like"/>
</dbReference>
<comment type="domain">
    <text evidence="13">The last Arg residue of the ACP-binding site is essential for the weak association between ACP/AcpP and FabH.</text>
</comment>
<dbReference type="InterPro" id="IPR004655">
    <property type="entry name" value="FabH"/>
</dbReference>
<comment type="function">
    <text evidence="13">Catalyzes the condensation reaction of fatty acid synthesis by the addition to an acyl acceptor of two carbons from malonyl-ACP. Catalyzes the first condensation reaction which initiates fatty acid synthesis and may therefore play a role in governing the total rate of fatty acid production. Possesses both acetoacetyl-ACP synthase and acetyl transacylase activities. Its substrate specificity determines the biosynthesis of branched-chain and/or straight-chain of fatty acids.</text>
</comment>
<sequence length="318" mass="34282">MWVPEKVLTNADLERMVDTTDEWITERTGIKERRIAGDDMTAVEMGYRAGKAAVADAGLEPADVDAIIVSTATPDRLLPATACDIQARLEARDAVAFDVWGACSGWLYAINIGSGLILSEQAETVLCVATEKMSAIVDWTDRATCVLFGDAAGATVLRRSGGNGHGILSTYMRSDGTLAELLYRSPLDSGSVPVDVAELAVRDGYLRMAGREVFKNAVRSMCEAVDAVLEKAGVTKDEIDLLVPHQANIRIIEATARYAGLSMDRVWVNVDRYGNTSSATIPVALHEAREAGRIEEGSLVLMVTFGAGLTWAGMLIRW</sequence>
<dbReference type="EMBL" id="JAACAK010000067">
    <property type="protein sequence ID" value="NIR75228.1"/>
    <property type="molecule type" value="Genomic_DNA"/>
</dbReference>
<evidence type="ECO:0000256" key="7">
    <source>
        <dbReference type="ARBA" id="ARBA00022832"/>
    </source>
</evidence>
<dbReference type="GO" id="GO:0044550">
    <property type="term" value="P:secondary metabolite biosynthetic process"/>
    <property type="evidence" value="ECO:0007669"/>
    <property type="project" value="TreeGrafter"/>
</dbReference>
<dbReference type="Pfam" id="PF08545">
    <property type="entry name" value="ACP_syn_III"/>
    <property type="match status" value="1"/>
</dbReference>
<evidence type="ECO:0000256" key="12">
    <source>
        <dbReference type="ARBA" id="ARBA00051096"/>
    </source>
</evidence>
<comment type="similarity">
    <text evidence="2 13">Belongs to the thiolase-like superfamily. FabH family.</text>
</comment>
<protein>
    <recommendedName>
        <fullName evidence="3 13">Beta-ketoacyl-[acyl-carrier-protein] synthase III</fullName>
        <shortName evidence="13">Beta-ketoacyl-ACP synthase III</shortName>
        <shortName evidence="13">KAS III</shortName>
        <ecNumber evidence="3 13">2.3.1.180</ecNumber>
    </recommendedName>
    <alternativeName>
        <fullName evidence="13">3-oxoacyl-[acyl-carrier-protein] synthase 3</fullName>
    </alternativeName>
    <alternativeName>
        <fullName evidence="13">3-oxoacyl-[acyl-carrier-protein] synthase III</fullName>
    </alternativeName>
</protein>
<feature type="region of interest" description="ACP-binding" evidence="13">
    <location>
        <begin position="246"/>
        <end position="250"/>
    </location>
</feature>
<evidence type="ECO:0000256" key="2">
    <source>
        <dbReference type="ARBA" id="ARBA00008642"/>
    </source>
</evidence>
<feature type="active site" evidence="13">
    <location>
        <position position="245"/>
    </location>
</feature>
<feature type="active site" evidence="13">
    <location>
        <position position="103"/>
    </location>
</feature>
<dbReference type="EC" id="2.3.1.180" evidence="3 13"/>
<dbReference type="Pfam" id="PF08541">
    <property type="entry name" value="ACP_syn_III_C"/>
    <property type="match status" value="1"/>
</dbReference>
<keyword evidence="7 13" id="KW-0276">Fatty acid metabolism</keyword>
<evidence type="ECO:0000256" key="5">
    <source>
        <dbReference type="ARBA" id="ARBA00022516"/>
    </source>
</evidence>
<dbReference type="PANTHER" id="PTHR34069:SF2">
    <property type="entry name" value="BETA-KETOACYL-[ACYL-CARRIER-PROTEIN] SYNTHASE III"/>
    <property type="match status" value="1"/>
</dbReference>
<dbReference type="CDD" id="cd00830">
    <property type="entry name" value="KAS_III"/>
    <property type="match status" value="1"/>
</dbReference>
<feature type="domain" description="Beta-ketoacyl-[acyl-carrier-protein] synthase III C-terminal" evidence="14">
    <location>
        <begin position="229"/>
        <end position="318"/>
    </location>
</feature>
<dbReference type="InterPro" id="IPR013751">
    <property type="entry name" value="ACP_syn_III_N"/>
</dbReference>
<comment type="pathway">
    <text evidence="1 13">Lipid metabolism; fatty acid biosynthesis.</text>
</comment>
<dbReference type="GO" id="GO:0033818">
    <property type="term" value="F:beta-ketoacyl-acyl-carrier-protein synthase III activity"/>
    <property type="evidence" value="ECO:0007669"/>
    <property type="project" value="UniProtKB-UniRule"/>
</dbReference>
<dbReference type="SUPFAM" id="SSF53901">
    <property type="entry name" value="Thiolase-like"/>
    <property type="match status" value="1"/>
</dbReference>